<accession>A0A4U0U2K7</accession>
<feature type="repeat" description="ANK" evidence="3">
    <location>
        <begin position="212"/>
        <end position="240"/>
    </location>
</feature>
<evidence type="ECO:0000256" key="3">
    <source>
        <dbReference type="PROSITE-ProRule" id="PRU00023"/>
    </source>
</evidence>
<dbReference type="PANTHER" id="PTHR24189:SF50">
    <property type="entry name" value="ANKYRIN REPEAT AND SOCS BOX PROTEIN 2"/>
    <property type="match status" value="1"/>
</dbReference>
<dbReference type="PANTHER" id="PTHR24189">
    <property type="entry name" value="MYOTROPHIN"/>
    <property type="match status" value="1"/>
</dbReference>
<evidence type="ECO:0000313" key="5">
    <source>
        <dbReference type="Proteomes" id="UP000310066"/>
    </source>
</evidence>
<dbReference type="Pfam" id="PF13637">
    <property type="entry name" value="Ank_4"/>
    <property type="match status" value="1"/>
</dbReference>
<dbReference type="Gene3D" id="1.25.40.20">
    <property type="entry name" value="Ankyrin repeat-containing domain"/>
    <property type="match status" value="1"/>
</dbReference>
<dbReference type="SUPFAM" id="SSF48403">
    <property type="entry name" value="Ankyrin repeat"/>
    <property type="match status" value="1"/>
</dbReference>
<dbReference type="STRING" id="329885.A0A4U0U2K7"/>
<keyword evidence="1" id="KW-0677">Repeat</keyword>
<dbReference type="SMART" id="SM00248">
    <property type="entry name" value="ANK"/>
    <property type="match status" value="3"/>
</dbReference>
<comment type="caution">
    <text evidence="4">The sequence shown here is derived from an EMBL/GenBank/DDBJ whole genome shotgun (WGS) entry which is preliminary data.</text>
</comment>
<dbReference type="PROSITE" id="PS50088">
    <property type="entry name" value="ANK_REPEAT"/>
    <property type="match status" value="1"/>
</dbReference>
<dbReference type="AlphaFoldDB" id="A0A4U0U2K7"/>
<sequence>MSELSLPIYQYDVLLERLRSDPDGDVRQHVLDLTHEPGREAMEKGWALSTLLPNIIRHEMYELLLLLLRRGATVGGQAVKLAAGRPSTATYYLDTLFAHGWDINHALASSFALHNPSLTGWLLEMGADPNASCDTEYTPLSIAVRQEPLETIQFLLEHAKDSESGHLVYCATEREPESESIRIIRFLHQHWKPIDDMFWQDKRSFRNRGRILRGTPLHNACELYNFETVLALLELGADIDGACVRDNVRVGPSPREVIETKLRELSASREDAVGRGAASWQIADRKRTAWYAPALERALLKPRMARIPKQHQQRDEAADTAVRT</sequence>
<dbReference type="Proteomes" id="UP000310066">
    <property type="component" value="Unassembled WGS sequence"/>
</dbReference>
<dbReference type="InterPro" id="IPR002110">
    <property type="entry name" value="Ankyrin_rpt"/>
</dbReference>
<dbReference type="InterPro" id="IPR036770">
    <property type="entry name" value="Ankyrin_rpt-contain_sf"/>
</dbReference>
<proteinExistence type="predicted"/>
<dbReference type="InterPro" id="IPR050745">
    <property type="entry name" value="Multifunctional_regulatory"/>
</dbReference>
<evidence type="ECO:0000256" key="1">
    <source>
        <dbReference type="ARBA" id="ARBA00022737"/>
    </source>
</evidence>
<protein>
    <submittedName>
        <fullName evidence="4">Uncharacterized protein</fullName>
    </submittedName>
</protein>
<name>A0A4U0U2K7_9PEZI</name>
<evidence type="ECO:0000313" key="4">
    <source>
        <dbReference type="EMBL" id="TKA29087.1"/>
    </source>
</evidence>
<dbReference type="EMBL" id="NAJP01000112">
    <property type="protein sequence ID" value="TKA29087.1"/>
    <property type="molecule type" value="Genomic_DNA"/>
</dbReference>
<evidence type="ECO:0000256" key="2">
    <source>
        <dbReference type="ARBA" id="ARBA00023043"/>
    </source>
</evidence>
<keyword evidence="2 3" id="KW-0040">ANK repeat</keyword>
<dbReference type="OrthoDB" id="1722345at2759"/>
<dbReference type="PROSITE" id="PS50297">
    <property type="entry name" value="ANK_REP_REGION"/>
    <property type="match status" value="1"/>
</dbReference>
<gene>
    <name evidence="4" type="ORF">B0A54_16197</name>
</gene>
<organism evidence="4 5">
    <name type="scientific">Friedmanniomyces endolithicus</name>
    <dbReference type="NCBI Taxonomy" id="329885"/>
    <lineage>
        <taxon>Eukaryota</taxon>
        <taxon>Fungi</taxon>
        <taxon>Dikarya</taxon>
        <taxon>Ascomycota</taxon>
        <taxon>Pezizomycotina</taxon>
        <taxon>Dothideomycetes</taxon>
        <taxon>Dothideomycetidae</taxon>
        <taxon>Mycosphaerellales</taxon>
        <taxon>Teratosphaeriaceae</taxon>
        <taxon>Friedmanniomyces</taxon>
    </lineage>
</organism>
<reference evidence="4 5" key="1">
    <citation type="submission" date="2017-03" db="EMBL/GenBank/DDBJ databases">
        <title>Genomes of endolithic fungi from Antarctica.</title>
        <authorList>
            <person name="Coleine C."/>
            <person name="Masonjones S."/>
            <person name="Stajich J.E."/>
        </authorList>
    </citation>
    <scope>NUCLEOTIDE SEQUENCE [LARGE SCALE GENOMIC DNA]</scope>
    <source>
        <strain evidence="4 5">CCFEE 5311</strain>
    </source>
</reference>